<reference evidence="11" key="2">
    <citation type="submission" date="2025-09" db="UniProtKB">
        <authorList>
            <consortium name="Ensembl"/>
        </authorList>
    </citation>
    <scope>IDENTIFICATION</scope>
</reference>
<dbReference type="InterPro" id="IPR002048">
    <property type="entry name" value="EF_hand_dom"/>
</dbReference>
<dbReference type="GO" id="GO:0010954">
    <property type="term" value="P:positive regulation of protein processing"/>
    <property type="evidence" value="ECO:0007669"/>
    <property type="project" value="Ensembl"/>
</dbReference>
<dbReference type="GO" id="GO:0048210">
    <property type="term" value="P:Golgi vesicle fusion to target membrane"/>
    <property type="evidence" value="ECO:0007669"/>
    <property type="project" value="Ensembl"/>
</dbReference>
<keyword evidence="7" id="KW-0472">Membrane</keyword>
<keyword evidence="2 8" id="KW-1003">Cell membrane</keyword>
<dbReference type="STRING" id="379532.ENSPCOP00000021414"/>
<dbReference type="GO" id="GO:0031625">
    <property type="term" value="F:ubiquitin protein ligase binding"/>
    <property type="evidence" value="ECO:0007669"/>
    <property type="project" value="Ensembl"/>
</dbReference>
<gene>
    <name evidence="11" type="primary">NKD2</name>
</gene>
<evidence type="ECO:0000256" key="6">
    <source>
        <dbReference type="ARBA" id="ARBA00022837"/>
    </source>
</evidence>
<dbReference type="GO" id="GO:0051117">
    <property type="term" value="F:ATPase binding"/>
    <property type="evidence" value="ECO:0007669"/>
    <property type="project" value="Ensembl"/>
</dbReference>
<dbReference type="InterPro" id="IPR011992">
    <property type="entry name" value="EF-hand-dom_pair"/>
</dbReference>
<evidence type="ECO:0000256" key="9">
    <source>
        <dbReference type="SAM" id="MobiDB-lite"/>
    </source>
</evidence>
<dbReference type="GO" id="GO:0032436">
    <property type="term" value="P:positive regulation of proteasomal ubiquitin-dependent protein catabolic process"/>
    <property type="evidence" value="ECO:0007669"/>
    <property type="project" value="Ensembl"/>
</dbReference>
<organism evidence="11 12">
    <name type="scientific">Propithecus coquereli</name>
    <name type="common">Coquerel's sifaka</name>
    <name type="synonym">Propithecus verreauxi coquereli</name>
    <dbReference type="NCBI Taxonomy" id="379532"/>
    <lineage>
        <taxon>Eukaryota</taxon>
        <taxon>Metazoa</taxon>
        <taxon>Chordata</taxon>
        <taxon>Craniata</taxon>
        <taxon>Vertebrata</taxon>
        <taxon>Euteleostomi</taxon>
        <taxon>Mammalia</taxon>
        <taxon>Eutheria</taxon>
        <taxon>Euarchontoglires</taxon>
        <taxon>Primates</taxon>
        <taxon>Strepsirrhini</taxon>
        <taxon>Lemuriformes</taxon>
        <taxon>Indriidae</taxon>
        <taxon>Propithecus</taxon>
    </lineage>
</organism>
<feature type="region of interest" description="Disordered" evidence="9">
    <location>
        <begin position="24"/>
        <end position="44"/>
    </location>
</feature>
<reference evidence="11" key="1">
    <citation type="submission" date="2025-08" db="UniProtKB">
        <authorList>
            <consortium name="Ensembl"/>
        </authorList>
    </citation>
    <scope>IDENTIFICATION</scope>
</reference>
<feature type="compositionally biased region" description="Basic and acidic residues" evidence="9">
    <location>
        <begin position="133"/>
        <end position="168"/>
    </location>
</feature>
<dbReference type="SUPFAM" id="SSF47473">
    <property type="entry name" value="EF-hand"/>
    <property type="match status" value="1"/>
</dbReference>
<evidence type="ECO:0000259" key="10">
    <source>
        <dbReference type="PROSITE" id="PS50222"/>
    </source>
</evidence>
<dbReference type="InterPro" id="IPR018247">
    <property type="entry name" value="EF_Hand_1_Ca_BS"/>
</dbReference>
<dbReference type="PROSITE" id="PS00018">
    <property type="entry name" value="EF_HAND_1"/>
    <property type="match status" value="1"/>
</dbReference>
<keyword evidence="4 8" id="KW-0879">Wnt signaling pathway</keyword>
<keyword evidence="6 8" id="KW-0106">Calcium</keyword>
<feature type="region of interest" description="Disordered" evidence="9">
    <location>
        <begin position="212"/>
        <end position="352"/>
    </location>
</feature>
<dbReference type="AlphaFoldDB" id="A0A2K6G586"/>
<protein>
    <recommendedName>
        <fullName evidence="8">Protein naked cuticle homolog</fullName>
    </recommendedName>
</protein>
<dbReference type="GO" id="GO:0019838">
    <property type="term" value="F:growth factor binding"/>
    <property type="evidence" value="ECO:0007669"/>
    <property type="project" value="Ensembl"/>
</dbReference>
<dbReference type="OMA" id="RQEHHGK"/>
<evidence type="ECO:0000256" key="2">
    <source>
        <dbReference type="ARBA" id="ARBA00022475"/>
    </source>
</evidence>
<dbReference type="PANTHER" id="PTHR22611:SF1">
    <property type="entry name" value="PROTEIN NAKED CUTICLE HOMOLOG 2"/>
    <property type="match status" value="1"/>
</dbReference>
<dbReference type="GO" id="GO:0016323">
    <property type="term" value="C:basolateral plasma membrane"/>
    <property type="evidence" value="ECO:0007669"/>
    <property type="project" value="Ensembl"/>
</dbReference>
<evidence type="ECO:0000256" key="3">
    <source>
        <dbReference type="ARBA" id="ARBA00022490"/>
    </source>
</evidence>
<dbReference type="InterPro" id="IPR040140">
    <property type="entry name" value="Nkd-like"/>
</dbReference>
<feature type="compositionally biased region" description="Low complexity" evidence="9">
    <location>
        <begin position="285"/>
        <end position="302"/>
    </location>
</feature>
<sequence>ELPSRDPKEGPLRQDQCPLEVALTPEKAEGREGPAQLFGAEDGERAAACEGPRGLGRKRLHIGAVRCDVSVQEDDRQEWTFTLYDFDNSGKVTREDVSSLMHTIYEVVDASINHSSGGSKTLRVKLSVSPEPSGKRKDGPPAGQDREPTRCRAEAEPAEDPRVADRRLSAHVRRASADPQPCAVRGPCCVDENTERRNHYLDLAGIENYTSKFGPGSPLAPARQEHHAKAAHPQSRSRSQEPDTHVLQHRRSQVLADHAALAAEPARALDTQPRPKGQEKLLLRSPKGTGKPPGLPGGSKPSRASGHYLPAQAPPDAHHPPQPPPYGHKRYRQKGREGHSPLKAAHGQPGAVEHEVVRDLPPVLAGEGHVLPVVQRHEHHHEHHHHHHHHHHLHPQPC</sequence>
<evidence type="ECO:0000256" key="1">
    <source>
        <dbReference type="ARBA" id="ARBA00007081"/>
    </source>
</evidence>
<proteinExistence type="inferred from homology"/>
<comment type="similarity">
    <text evidence="1 8">Belongs to the NKD family.</text>
</comment>
<dbReference type="GO" id="GO:0072659">
    <property type="term" value="P:protein localization to plasma membrane"/>
    <property type="evidence" value="ECO:0007669"/>
    <property type="project" value="Ensembl"/>
</dbReference>
<keyword evidence="5 8" id="KW-0479">Metal-binding</keyword>
<comment type="subcellular location">
    <subcellularLocation>
        <location evidence="8">Cell membrane</location>
    </subcellularLocation>
    <subcellularLocation>
        <location evidence="8">Cytoplasm</location>
    </subcellularLocation>
</comment>
<dbReference type="GO" id="GO:0090090">
    <property type="term" value="P:negative regulation of canonical Wnt signaling pathway"/>
    <property type="evidence" value="ECO:0007669"/>
    <property type="project" value="Ensembl"/>
</dbReference>
<dbReference type="Gene3D" id="1.10.238.10">
    <property type="entry name" value="EF-hand"/>
    <property type="match status" value="1"/>
</dbReference>
<feature type="domain" description="EF-hand" evidence="10">
    <location>
        <begin position="72"/>
        <end position="107"/>
    </location>
</feature>
<feature type="compositionally biased region" description="Low complexity" evidence="9">
    <location>
        <begin position="255"/>
        <end position="269"/>
    </location>
</feature>
<dbReference type="GO" id="GO:0070382">
    <property type="term" value="C:exocytic vesicle"/>
    <property type="evidence" value="ECO:0007669"/>
    <property type="project" value="Ensembl"/>
</dbReference>
<dbReference type="GO" id="GO:0016328">
    <property type="term" value="C:lateral plasma membrane"/>
    <property type="evidence" value="ECO:0007669"/>
    <property type="project" value="Ensembl"/>
</dbReference>
<accession>A0A2K6G586</accession>
<feature type="region of interest" description="Disordered" evidence="9">
    <location>
        <begin position="116"/>
        <end position="188"/>
    </location>
</feature>
<comment type="function">
    <text evidence="8">Cell autonomous antagonist of the canonical Wnt signaling pathway.</text>
</comment>
<dbReference type="GO" id="GO:1903078">
    <property type="term" value="P:positive regulation of protein localization to plasma membrane"/>
    <property type="evidence" value="ECO:0007669"/>
    <property type="project" value="Ensembl"/>
</dbReference>
<keyword evidence="12" id="KW-1185">Reference proteome</keyword>
<dbReference type="Ensembl" id="ENSPCOT00000032078.1">
    <property type="protein sequence ID" value="ENSPCOP00000021414.1"/>
    <property type="gene ID" value="ENSPCOG00000022727.1"/>
</dbReference>
<dbReference type="GO" id="GO:0005509">
    <property type="term" value="F:calcium ion binding"/>
    <property type="evidence" value="ECO:0007669"/>
    <property type="project" value="InterPro"/>
</dbReference>
<dbReference type="GeneTree" id="ENSGT00440000033589"/>
<keyword evidence="3" id="KW-0963">Cytoplasm</keyword>
<dbReference type="PANTHER" id="PTHR22611">
    <property type="entry name" value="PROTEIN NAKED CUTICLE"/>
    <property type="match status" value="1"/>
</dbReference>
<feature type="region of interest" description="Disordered" evidence="9">
    <location>
        <begin position="377"/>
        <end position="398"/>
    </location>
</feature>
<dbReference type="Proteomes" id="UP000233160">
    <property type="component" value="Unassembled WGS sequence"/>
</dbReference>
<dbReference type="GO" id="GO:0016055">
    <property type="term" value="P:Wnt signaling pathway"/>
    <property type="evidence" value="ECO:0007669"/>
    <property type="project" value="UniProtKB-UniRule"/>
</dbReference>
<evidence type="ECO:0000256" key="8">
    <source>
        <dbReference type="RuleBase" id="RU367060"/>
    </source>
</evidence>
<evidence type="ECO:0000313" key="11">
    <source>
        <dbReference type="Ensembl" id="ENSPCOP00000021414.1"/>
    </source>
</evidence>
<name>A0A2K6G586_PROCO</name>
<evidence type="ECO:0000256" key="7">
    <source>
        <dbReference type="ARBA" id="ARBA00023136"/>
    </source>
</evidence>
<evidence type="ECO:0000256" key="5">
    <source>
        <dbReference type="ARBA" id="ARBA00022723"/>
    </source>
</evidence>
<dbReference type="GO" id="GO:0032036">
    <property type="term" value="F:myosin heavy chain binding"/>
    <property type="evidence" value="ECO:0007669"/>
    <property type="project" value="Ensembl"/>
</dbReference>
<evidence type="ECO:0000313" key="12">
    <source>
        <dbReference type="Proteomes" id="UP000233160"/>
    </source>
</evidence>
<evidence type="ECO:0000256" key="4">
    <source>
        <dbReference type="ARBA" id="ARBA00022687"/>
    </source>
</evidence>
<dbReference type="PROSITE" id="PS50222">
    <property type="entry name" value="EF_HAND_2"/>
    <property type="match status" value="1"/>
</dbReference>